<evidence type="ECO:0000313" key="3">
    <source>
        <dbReference type="Proteomes" id="UP001155128"/>
    </source>
</evidence>
<organism evidence="2 3">
    <name type="scientific">Sphingomicrobium sediminis</name>
    <dbReference type="NCBI Taxonomy" id="2950949"/>
    <lineage>
        <taxon>Bacteria</taxon>
        <taxon>Pseudomonadati</taxon>
        <taxon>Pseudomonadota</taxon>
        <taxon>Alphaproteobacteria</taxon>
        <taxon>Sphingomonadales</taxon>
        <taxon>Sphingomonadaceae</taxon>
        <taxon>Sphingomicrobium</taxon>
    </lineage>
</organism>
<dbReference type="Proteomes" id="UP001155128">
    <property type="component" value="Unassembled WGS sequence"/>
</dbReference>
<dbReference type="EMBL" id="JAMSHT010000001">
    <property type="protein sequence ID" value="MCM8558420.1"/>
    <property type="molecule type" value="Genomic_DNA"/>
</dbReference>
<keyword evidence="3" id="KW-1185">Reference proteome</keyword>
<dbReference type="AlphaFoldDB" id="A0A9X2EI08"/>
<gene>
    <name evidence="2" type="ORF">NDO55_11380</name>
</gene>
<evidence type="ECO:0008006" key="4">
    <source>
        <dbReference type="Google" id="ProtNLM"/>
    </source>
</evidence>
<feature type="compositionally biased region" description="Pro residues" evidence="1">
    <location>
        <begin position="87"/>
        <end position="108"/>
    </location>
</feature>
<evidence type="ECO:0000256" key="1">
    <source>
        <dbReference type="SAM" id="MobiDB-lite"/>
    </source>
</evidence>
<sequence length="254" mass="26983">MKLDAAEWTGNGAAFALHVALVAALSLSLAKPNRAPEAPAIFVEFVDEVGLDSRAPDQVSAAAAQAALDDLPDDAVPPPPDEVEPVDTPPPPPRTASETPTPPQTPTRPRPRPRGERLEGILDGVRDGNSRTGQAETGQAAAPTFDANAQASVAAVIQRQVQPCANRQIDPGPGANRIRVVMQLNLTRDGRLSRTPRVVRTEGVTPDNARYEQRVRDLAVAAYQGCAPYDGLPPELYSTPSGGWSEIRASFRLP</sequence>
<protein>
    <recommendedName>
        <fullName evidence="4">Cell envelope biogenesis protein TolA</fullName>
    </recommendedName>
</protein>
<evidence type="ECO:0000313" key="2">
    <source>
        <dbReference type="EMBL" id="MCM8558420.1"/>
    </source>
</evidence>
<feature type="compositionally biased region" description="Basic and acidic residues" evidence="1">
    <location>
        <begin position="113"/>
        <end position="129"/>
    </location>
</feature>
<dbReference type="RefSeq" id="WP_252115301.1">
    <property type="nucleotide sequence ID" value="NZ_JAMSHT010000001.1"/>
</dbReference>
<proteinExistence type="predicted"/>
<comment type="caution">
    <text evidence="2">The sequence shown here is derived from an EMBL/GenBank/DDBJ whole genome shotgun (WGS) entry which is preliminary data.</text>
</comment>
<name>A0A9X2EI08_9SPHN</name>
<feature type="region of interest" description="Disordered" evidence="1">
    <location>
        <begin position="58"/>
        <end position="141"/>
    </location>
</feature>
<dbReference type="Gene3D" id="3.30.1150.10">
    <property type="match status" value="1"/>
</dbReference>
<feature type="compositionally biased region" description="Low complexity" evidence="1">
    <location>
        <begin position="58"/>
        <end position="69"/>
    </location>
</feature>
<accession>A0A9X2EI08</accession>
<reference evidence="2" key="1">
    <citation type="submission" date="2022-06" db="EMBL/GenBank/DDBJ databases">
        <title>Sphingomicrobium sedimins sp. nov., a marine bacterium isolated from tidal flat.</title>
        <authorList>
            <person name="Kim C.-H."/>
            <person name="Yoo Y."/>
            <person name="Kim J.-J."/>
        </authorList>
    </citation>
    <scope>NUCLEOTIDE SEQUENCE</scope>
    <source>
        <strain evidence="2">GRR-S6-50</strain>
    </source>
</reference>